<proteinExistence type="predicted"/>
<organism evidence="1 2">
    <name type="scientific">Vreelandella titanicae</name>
    <dbReference type="NCBI Taxonomy" id="664683"/>
    <lineage>
        <taxon>Bacteria</taxon>
        <taxon>Pseudomonadati</taxon>
        <taxon>Pseudomonadota</taxon>
        <taxon>Gammaproteobacteria</taxon>
        <taxon>Oceanospirillales</taxon>
        <taxon>Halomonadaceae</taxon>
        <taxon>Vreelandella</taxon>
    </lineage>
</organism>
<protein>
    <submittedName>
        <fullName evidence="1">Uncharacterized protein</fullName>
    </submittedName>
</protein>
<dbReference type="Proteomes" id="UP000509761">
    <property type="component" value="Chromosome"/>
</dbReference>
<reference evidence="1 2" key="1">
    <citation type="submission" date="2019-12" db="EMBL/GenBank/DDBJ databases">
        <title>Genome sequencing and assembly of endphytes of Porphyra tenera.</title>
        <authorList>
            <person name="Park J.M."/>
            <person name="Shin R."/>
            <person name="Jo S.H."/>
        </authorList>
    </citation>
    <scope>NUCLEOTIDE SEQUENCE [LARGE SCALE GENOMIC DNA]</scope>
    <source>
        <strain evidence="1 2">GPM3</strain>
    </source>
</reference>
<gene>
    <name evidence="1" type="ORF">FX987_01312</name>
</gene>
<accession>A0AAP9T019</accession>
<name>A0AAP9T019_9GAMM</name>
<dbReference type="EMBL" id="CP054580">
    <property type="protein sequence ID" value="QKS23553.1"/>
    <property type="molecule type" value="Genomic_DNA"/>
</dbReference>
<evidence type="ECO:0000313" key="1">
    <source>
        <dbReference type="EMBL" id="QKS23553.1"/>
    </source>
</evidence>
<dbReference type="AlphaFoldDB" id="A0AAP9T019"/>
<evidence type="ECO:0000313" key="2">
    <source>
        <dbReference type="Proteomes" id="UP000509761"/>
    </source>
</evidence>
<keyword evidence="2" id="KW-1185">Reference proteome</keyword>
<sequence length="38" mass="4660">MSRLWYFEEVELINDPRVAVDQHMSMFFYGWVVLQLPL</sequence>